<dbReference type="InterPro" id="IPR030678">
    <property type="entry name" value="Peptide/Ni-bd"/>
</dbReference>
<dbReference type="EMBL" id="JANCPR020000031">
    <property type="protein sequence ID" value="MDJ1135639.1"/>
    <property type="molecule type" value="Genomic_DNA"/>
</dbReference>
<reference evidence="7 8" key="1">
    <citation type="submission" date="2023-05" db="EMBL/GenBank/DDBJ databases">
        <title>Streptantibioticus silvisoli sp. nov., acidotolerant actinomycetes 1 from pine litter.</title>
        <authorList>
            <person name="Swiecimska M."/>
            <person name="Golinska P."/>
            <person name="Sangal V."/>
            <person name="Wachnowicz B."/>
            <person name="Goodfellow M."/>
        </authorList>
    </citation>
    <scope>NUCLEOTIDE SEQUENCE [LARGE SCALE GENOMIC DNA]</scope>
    <source>
        <strain evidence="7 8">DSM 42109</strain>
    </source>
</reference>
<comment type="subcellular location">
    <subcellularLocation>
        <location evidence="1">Cell envelope</location>
    </subcellularLocation>
</comment>
<keyword evidence="3" id="KW-0813">Transport</keyword>
<evidence type="ECO:0000259" key="6">
    <source>
        <dbReference type="Pfam" id="PF00496"/>
    </source>
</evidence>
<dbReference type="PANTHER" id="PTHR30290">
    <property type="entry name" value="PERIPLASMIC BINDING COMPONENT OF ABC TRANSPORTER"/>
    <property type="match status" value="1"/>
</dbReference>
<evidence type="ECO:0000256" key="2">
    <source>
        <dbReference type="ARBA" id="ARBA00005695"/>
    </source>
</evidence>
<dbReference type="Proteomes" id="UP001214441">
    <property type="component" value="Unassembled WGS sequence"/>
</dbReference>
<dbReference type="Gene3D" id="3.40.190.10">
    <property type="entry name" value="Periplasmic binding protein-like II"/>
    <property type="match status" value="1"/>
</dbReference>
<comment type="similarity">
    <text evidence="2">Belongs to the bacterial solute-binding protein 5 family.</text>
</comment>
<accession>A0ABT7A3J1</accession>
<dbReference type="PROSITE" id="PS51257">
    <property type="entry name" value="PROKAR_LIPOPROTEIN"/>
    <property type="match status" value="1"/>
</dbReference>
<protein>
    <submittedName>
        <fullName evidence="7">ABC transporter substrate-binding protein</fullName>
    </submittedName>
</protein>
<dbReference type="InterPro" id="IPR039424">
    <property type="entry name" value="SBP_5"/>
</dbReference>
<dbReference type="RefSeq" id="WP_274046326.1">
    <property type="nucleotide sequence ID" value="NZ_JANCPR020000031.1"/>
</dbReference>
<evidence type="ECO:0000256" key="4">
    <source>
        <dbReference type="ARBA" id="ARBA00022729"/>
    </source>
</evidence>
<sequence length="528" mass="57789">MSDRNGLLRTAATVLPLALIAGCSSLSGDGGGEERSLVVGTTSAPSSLDPAAAWDGSWELYRNIYQTLMTVPNAGSSPEPDAASSCGFTDSSNRAYRCTLRDDLTFSSGSPLDARAVKHSFDRTRSLKVKSGPSSLLSSLDRVEVAGARTVVFHLKKPDATFPFVLSTPGASLIDPAEYPMSKLRKGSEATGSGPYTLKSYTPDKEAVLARNPDYKGAAKVRNDSVTIRYFAQSSRMVKDLKSGRIDLTYRGLTPRQITAFQDGEAQGKDAVELNEMTGTEIHYLVFNPKDPQARKPAVREAVAQLVDRKALVRRVYDRTADPLYSMVPAGVTGHTNSFLDRFGEPSKAKARAILRGAGIEDKVPLTLWYANDRYGEATEREFKEIKRQLDASGLFDITVEGRGWGDFQKGYLKGDYPVFGRGWSADFPDADNYITPFVGKDNAMGTPYPSPELTDKLLPRSRQQSDRGTAGKSFAAAQKVMAKDARLLPLWQGKVYIASHKDVAGVEWAIDASVIMRMWELYKKSSW</sequence>
<evidence type="ECO:0000256" key="1">
    <source>
        <dbReference type="ARBA" id="ARBA00004196"/>
    </source>
</evidence>
<organism evidence="7 8">
    <name type="scientific">Streptomyces iconiensis</name>
    <dbReference type="NCBI Taxonomy" id="1384038"/>
    <lineage>
        <taxon>Bacteria</taxon>
        <taxon>Bacillati</taxon>
        <taxon>Actinomycetota</taxon>
        <taxon>Actinomycetes</taxon>
        <taxon>Kitasatosporales</taxon>
        <taxon>Streptomycetaceae</taxon>
        <taxon>Streptomyces</taxon>
    </lineage>
</organism>
<name>A0ABT7A3J1_9ACTN</name>
<evidence type="ECO:0000256" key="5">
    <source>
        <dbReference type="SAM" id="MobiDB-lite"/>
    </source>
</evidence>
<keyword evidence="4" id="KW-0732">Signal</keyword>
<dbReference type="Pfam" id="PF00496">
    <property type="entry name" value="SBP_bac_5"/>
    <property type="match status" value="1"/>
</dbReference>
<evidence type="ECO:0000313" key="8">
    <source>
        <dbReference type="Proteomes" id="UP001214441"/>
    </source>
</evidence>
<dbReference type="PIRSF" id="PIRSF002741">
    <property type="entry name" value="MppA"/>
    <property type="match status" value="1"/>
</dbReference>
<comment type="caution">
    <text evidence="7">The sequence shown here is derived from an EMBL/GenBank/DDBJ whole genome shotgun (WGS) entry which is preliminary data.</text>
</comment>
<keyword evidence="8" id="KW-1185">Reference proteome</keyword>
<dbReference type="InterPro" id="IPR000914">
    <property type="entry name" value="SBP_5_dom"/>
</dbReference>
<gene>
    <name evidence="7" type="ORF">NMN56_027540</name>
</gene>
<dbReference type="SUPFAM" id="SSF53850">
    <property type="entry name" value="Periplasmic binding protein-like II"/>
    <property type="match status" value="1"/>
</dbReference>
<dbReference type="PANTHER" id="PTHR30290:SF10">
    <property type="entry name" value="PERIPLASMIC OLIGOPEPTIDE-BINDING PROTEIN-RELATED"/>
    <property type="match status" value="1"/>
</dbReference>
<feature type="domain" description="Solute-binding protein family 5" evidence="6">
    <location>
        <begin position="78"/>
        <end position="444"/>
    </location>
</feature>
<evidence type="ECO:0000256" key="3">
    <source>
        <dbReference type="ARBA" id="ARBA00022448"/>
    </source>
</evidence>
<proteinExistence type="inferred from homology"/>
<dbReference type="Gene3D" id="3.90.76.10">
    <property type="entry name" value="Dipeptide-binding Protein, Domain 1"/>
    <property type="match status" value="1"/>
</dbReference>
<evidence type="ECO:0000313" key="7">
    <source>
        <dbReference type="EMBL" id="MDJ1135639.1"/>
    </source>
</evidence>
<dbReference type="Gene3D" id="3.10.105.10">
    <property type="entry name" value="Dipeptide-binding Protein, Domain 3"/>
    <property type="match status" value="1"/>
</dbReference>
<feature type="region of interest" description="Disordered" evidence="5">
    <location>
        <begin position="450"/>
        <end position="471"/>
    </location>
</feature>